<evidence type="ECO:0008006" key="6">
    <source>
        <dbReference type="Google" id="ProtNLM"/>
    </source>
</evidence>
<dbReference type="InterPro" id="IPR052953">
    <property type="entry name" value="Ser-rich/MCO-related"/>
</dbReference>
<proteinExistence type="predicted"/>
<dbReference type="Proteomes" id="UP000813427">
    <property type="component" value="Unassembled WGS sequence"/>
</dbReference>
<evidence type="ECO:0000256" key="1">
    <source>
        <dbReference type="SAM" id="MobiDB-lite"/>
    </source>
</evidence>
<organism evidence="4 5">
    <name type="scientific">Fusarium tricinctum</name>
    <dbReference type="NCBI Taxonomy" id="61284"/>
    <lineage>
        <taxon>Eukaryota</taxon>
        <taxon>Fungi</taxon>
        <taxon>Dikarya</taxon>
        <taxon>Ascomycota</taxon>
        <taxon>Pezizomycotina</taxon>
        <taxon>Sordariomycetes</taxon>
        <taxon>Hypocreomycetidae</taxon>
        <taxon>Hypocreales</taxon>
        <taxon>Nectriaceae</taxon>
        <taxon>Fusarium</taxon>
        <taxon>Fusarium tricinctum species complex</taxon>
    </lineage>
</organism>
<keyword evidence="3" id="KW-0732">Signal</keyword>
<feature type="compositionally biased region" description="Polar residues" evidence="1">
    <location>
        <begin position="320"/>
        <end position="341"/>
    </location>
</feature>
<dbReference type="PANTHER" id="PTHR34883:SF19">
    <property type="entry name" value="EXTRACELLULAR SERINE-RICH PROTEIN"/>
    <property type="match status" value="1"/>
</dbReference>
<keyword evidence="2" id="KW-0472">Membrane</keyword>
<evidence type="ECO:0000256" key="3">
    <source>
        <dbReference type="SAM" id="SignalP"/>
    </source>
</evidence>
<protein>
    <recommendedName>
        <fullName evidence="6">Extracellular serine-rich protein</fullName>
    </recommendedName>
</protein>
<name>A0A8K0SAI7_9HYPO</name>
<dbReference type="SUPFAM" id="SSF49503">
    <property type="entry name" value="Cupredoxins"/>
    <property type="match status" value="1"/>
</dbReference>
<evidence type="ECO:0000313" key="4">
    <source>
        <dbReference type="EMBL" id="KAH7263165.1"/>
    </source>
</evidence>
<dbReference type="Gene3D" id="2.60.40.420">
    <property type="entry name" value="Cupredoxins - blue copper proteins"/>
    <property type="match status" value="1"/>
</dbReference>
<evidence type="ECO:0000256" key="2">
    <source>
        <dbReference type="SAM" id="Phobius"/>
    </source>
</evidence>
<comment type="caution">
    <text evidence="4">The sequence shown here is derived from an EMBL/GenBank/DDBJ whole genome shotgun (WGS) entry which is preliminary data.</text>
</comment>
<keyword evidence="2" id="KW-0812">Transmembrane</keyword>
<feature type="compositionally biased region" description="Low complexity" evidence="1">
    <location>
        <begin position="185"/>
        <end position="195"/>
    </location>
</feature>
<gene>
    <name evidence="4" type="ORF">BKA59DRAFT_540616</name>
</gene>
<dbReference type="EMBL" id="JAGPXF010000001">
    <property type="protein sequence ID" value="KAH7263165.1"/>
    <property type="molecule type" value="Genomic_DNA"/>
</dbReference>
<feature type="region of interest" description="Disordered" evidence="1">
    <location>
        <begin position="171"/>
        <end position="212"/>
    </location>
</feature>
<dbReference type="PANTHER" id="PTHR34883">
    <property type="entry name" value="SERINE-RICH PROTEIN, PUTATIVE-RELATED-RELATED"/>
    <property type="match status" value="1"/>
</dbReference>
<feature type="region of interest" description="Disordered" evidence="1">
    <location>
        <begin position="320"/>
        <end position="387"/>
    </location>
</feature>
<evidence type="ECO:0000313" key="5">
    <source>
        <dbReference type="Proteomes" id="UP000813427"/>
    </source>
</evidence>
<dbReference type="OrthoDB" id="2331100at2759"/>
<sequence length="387" mass="41257">MVSKKSLIALVATLATTAWAQSTTDAPSATAEESATGTASSAEKTHTINVGASGHKFTPAEVKADVGDIIEWRFYPSNHWVIRGDYDHPCIPYEYVDLDRKGFSSEMQKVQAITDDAPRFRVRVNDTNPFVFYCGAPGSCVKYHMMGIVNPSKNETLDGFLANAKDVDYQLRPGDPWPTEEGFPSPSSTSGSSADESSDDDDSSSNSGGHKKSLSTGAIAGIAVGGAAVLLLAGALLYLCGRRGGFDKAYRKSFRNSAIPPAPPVVESSVYSPHPSVADPWAAQKSPGLMASHYGQQSPPISPHQSLAYGTHPGMVAQDGSHNSYYDYQQPQMGASPSTTPKPVEIAPVELPGSPDPGHSPVPAYNNTNDDGRTWDEQGYYRPANAK</sequence>
<accession>A0A8K0SAI7</accession>
<feature type="transmembrane region" description="Helical" evidence="2">
    <location>
        <begin position="218"/>
        <end position="241"/>
    </location>
</feature>
<feature type="chain" id="PRO_5035439350" description="Extracellular serine-rich protein" evidence="3">
    <location>
        <begin position="21"/>
        <end position="387"/>
    </location>
</feature>
<reference evidence="4" key="1">
    <citation type="journal article" date="2021" name="Nat. Commun.">
        <title>Genetic determinants of endophytism in the Arabidopsis root mycobiome.</title>
        <authorList>
            <person name="Mesny F."/>
            <person name="Miyauchi S."/>
            <person name="Thiergart T."/>
            <person name="Pickel B."/>
            <person name="Atanasova L."/>
            <person name="Karlsson M."/>
            <person name="Huettel B."/>
            <person name="Barry K.W."/>
            <person name="Haridas S."/>
            <person name="Chen C."/>
            <person name="Bauer D."/>
            <person name="Andreopoulos W."/>
            <person name="Pangilinan J."/>
            <person name="LaButti K."/>
            <person name="Riley R."/>
            <person name="Lipzen A."/>
            <person name="Clum A."/>
            <person name="Drula E."/>
            <person name="Henrissat B."/>
            <person name="Kohler A."/>
            <person name="Grigoriev I.V."/>
            <person name="Martin F.M."/>
            <person name="Hacquard S."/>
        </authorList>
    </citation>
    <scope>NUCLEOTIDE SEQUENCE</scope>
    <source>
        <strain evidence="4">MPI-SDFR-AT-0068</strain>
    </source>
</reference>
<keyword evidence="2" id="KW-1133">Transmembrane helix</keyword>
<feature type="compositionally biased region" description="Low complexity" evidence="1">
    <location>
        <begin position="22"/>
        <end position="42"/>
    </location>
</feature>
<dbReference type="AlphaFoldDB" id="A0A8K0SAI7"/>
<keyword evidence="5" id="KW-1185">Reference proteome</keyword>
<feature type="region of interest" description="Disordered" evidence="1">
    <location>
        <begin position="22"/>
        <end position="45"/>
    </location>
</feature>
<dbReference type="InterPro" id="IPR008972">
    <property type="entry name" value="Cupredoxin"/>
</dbReference>
<feature type="signal peptide" evidence="3">
    <location>
        <begin position="1"/>
        <end position="20"/>
    </location>
</feature>